<keyword evidence="2" id="KW-0732">Signal</keyword>
<dbReference type="PROSITE" id="PS51257">
    <property type="entry name" value="PROKAR_LIPOPROTEIN"/>
    <property type="match status" value="1"/>
</dbReference>
<dbReference type="RefSeq" id="WP_198499934.1">
    <property type="nucleotide sequence ID" value="NZ_CP065989.1"/>
</dbReference>
<dbReference type="EMBL" id="CP065989">
    <property type="protein sequence ID" value="QQB14889.1"/>
    <property type="molecule type" value="Genomic_DNA"/>
</dbReference>
<sequence>MTRPVVRTVTAVSAAASLLLSGCAVLQIRTAERDSGPLAVGVQEEPGEPTEEPTGPTVPEGMEMKSHNLGAECPVTVSFAIGPDWFDGSSSPAFIVYSRGTSLTDSDTIIISCNEAFDDSPKAVVDGKKQYQFSEQGSTVNAERTGSIASGYFWTYQAVLGEDEIFAINQEPTVMYGATLGYQTNGRLVNISVEMRALQTDEAAAEDFKKMLPTLTVDGEPVPSPTFK</sequence>
<accession>A0A7T4A059</accession>
<evidence type="ECO:0008006" key="5">
    <source>
        <dbReference type="Google" id="ProtNLM"/>
    </source>
</evidence>
<organism evidence="3 4">
    <name type="scientific">Brevibacterium casei</name>
    <dbReference type="NCBI Taxonomy" id="33889"/>
    <lineage>
        <taxon>Bacteria</taxon>
        <taxon>Bacillati</taxon>
        <taxon>Actinomycetota</taxon>
        <taxon>Actinomycetes</taxon>
        <taxon>Micrococcales</taxon>
        <taxon>Brevibacteriaceae</taxon>
        <taxon>Brevibacterium</taxon>
    </lineage>
</organism>
<protein>
    <recommendedName>
        <fullName evidence="5">Lipoprotein LpqN</fullName>
    </recommendedName>
</protein>
<evidence type="ECO:0000313" key="4">
    <source>
        <dbReference type="Proteomes" id="UP000595374"/>
    </source>
</evidence>
<name>A0A7T4A059_9MICO</name>
<dbReference type="AlphaFoldDB" id="A0A7T4A059"/>
<feature type="chain" id="PRO_5039467654" description="Lipoprotein LpqN" evidence="2">
    <location>
        <begin position="27"/>
        <end position="228"/>
    </location>
</feature>
<evidence type="ECO:0000256" key="1">
    <source>
        <dbReference type="SAM" id="MobiDB-lite"/>
    </source>
</evidence>
<feature type="signal peptide" evidence="2">
    <location>
        <begin position="1"/>
        <end position="26"/>
    </location>
</feature>
<evidence type="ECO:0000256" key="2">
    <source>
        <dbReference type="SAM" id="SignalP"/>
    </source>
</evidence>
<reference evidence="3 4" key="1">
    <citation type="submission" date="2020-12" db="EMBL/GenBank/DDBJ databases">
        <title>FDA dAtabase for Regulatory Grade micrObial Sequences (FDA-ARGOS): Supporting development and validation of Infectious Disease Dx tests.</title>
        <authorList>
            <person name="Sproer C."/>
            <person name="Gronow S."/>
            <person name="Severitt S."/>
            <person name="Schroder I."/>
            <person name="Tallon L."/>
            <person name="Sadzewicz L."/>
            <person name="Zhao X."/>
            <person name="Boylan J."/>
            <person name="Ott S."/>
            <person name="Bowen H."/>
            <person name="Vavikolanu K."/>
            <person name="Mehta A."/>
            <person name="Aluvathingal J."/>
            <person name="Nadendla S."/>
            <person name="Lowell S."/>
            <person name="Myers T."/>
            <person name="Yan Y."/>
            <person name="Sichtig H."/>
        </authorList>
    </citation>
    <scope>NUCLEOTIDE SEQUENCE [LARGE SCALE GENOMIC DNA]</scope>
    <source>
        <strain evidence="3 4">FDAARGOS_990</strain>
    </source>
</reference>
<dbReference type="Proteomes" id="UP000595374">
    <property type="component" value="Chromosome"/>
</dbReference>
<evidence type="ECO:0000313" key="3">
    <source>
        <dbReference type="EMBL" id="QQB14889.1"/>
    </source>
</evidence>
<gene>
    <name evidence="3" type="ORF">I6H47_02615</name>
</gene>
<feature type="region of interest" description="Disordered" evidence="1">
    <location>
        <begin position="36"/>
        <end position="56"/>
    </location>
</feature>
<proteinExistence type="predicted"/>